<gene>
    <name evidence="3" type="ORF">EYF80_057421</name>
</gene>
<comment type="caution">
    <text evidence="3">The sequence shown here is derived from an EMBL/GenBank/DDBJ whole genome shotgun (WGS) entry which is preliminary data.</text>
</comment>
<dbReference type="EMBL" id="SRLO01002708">
    <property type="protein sequence ID" value="TNN32421.1"/>
    <property type="molecule type" value="Genomic_DNA"/>
</dbReference>
<feature type="compositionally biased region" description="Polar residues" evidence="1">
    <location>
        <begin position="129"/>
        <end position="143"/>
    </location>
</feature>
<evidence type="ECO:0000313" key="3">
    <source>
        <dbReference type="EMBL" id="TNN32421.1"/>
    </source>
</evidence>
<accession>A0A4Z2EV51</accession>
<keyword evidence="2" id="KW-0732">Signal</keyword>
<feature type="chain" id="PRO_5021430544" description="Secreted protein" evidence="2">
    <location>
        <begin position="26"/>
        <end position="143"/>
    </location>
</feature>
<keyword evidence="4" id="KW-1185">Reference proteome</keyword>
<name>A0A4Z2EV51_9TELE</name>
<feature type="region of interest" description="Disordered" evidence="1">
    <location>
        <begin position="104"/>
        <end position="143"/>
    </location>
</feature>
<organism evidence="3 4">
    <name type="scientific">Liparis tanakae</name>
    <name type="common">Tanaka's snailfish</name>
    <dbReference type="NCBI Taxonomy" id="230148"/>
    <lineage>
        <taxon>Eukaryota</taxon>
        <taxon>Metazoa</taxon>
        <taxon>Chordata</taxon>
        <taxon>Craniata</taxon>
        <taxon>Vertebrata</taxon>
        <taxon>Euteleostomi</taxon>
        <taxon>Actinopterygii</taxon>
        <taxon>Neopterygii</taxon>
        <taxon>Teleostei</taxon>
        <taxon>Neoteleostei</taxon>
        <taxon>Acanthomorphata</taxon>
        <taxon>Eupercaria</taxon>
        <taxon>Perciformes</taxon>
        <taxon>Cottioidei</taxon>
        <taxon>Cottales</taxon>
        <taxon>Liparidae</taxon>
        <taxon>Liparis</taxon>
    </lineage>
</organism>
<sequence length="143" mass="15934">MHSELLLVHSLQVALMAHGVRHCLALAVKSPTAAFINTPPESSWHANFLEPQKPASLGSPGSHCRLVLVKGDMSSQHQYDTLIFRRPTHGVTLDLYCERTTGGRSHNTDTLVTSQHRHAQRRTPWKFYSHSSSRAESAQTDGR</sequence>
<dbReference type="Proteomes" id="UP000314294">
    <property type="component" value="Unassembled WGS sequence"/>
</dbReference>
<evidence type="ECO:0008006" key="5">
    <source>
        <dbReference type="Google" id="ProtNLM"/>
    </source>
</evidence>
<evidence type="ECO:0000256" key="1">
    <source>
        <dbReference type="SAM" id="MobiDB-lite"/>
    </source>
</evidence>
<evidence type="ECO:0000313" key="4">
    <source>
        <dbReference type="Proteomes" id="UP000314294"/>
    </source>
</evidence>
<protein>
    <recommendedName>
        <fullName evidence="5">Secreted protein</fullName>
    </recommendedName>
</protein>
<dbReference type="AlphaFoldDB" id="A0A4Z2EV51"/>
<evidence type="ECO:0000256" key="2">
    <source>
        <dbReference type="SAM" id="SignalP"/>
    </source>
</evidence>
<feature type="signal peptide" evidence="2">
    <location>
        <begin position="1"/>
        <end position="25"/>
    </location>
</feature>
<reference evidence="3 4" key="1">
    <citation type="submission" date="2019-03" db="EMBL/GenBank/DDBJ databases">
        <title>First draft genome of Liparis tanakae, snailfish: a comprehensive survey of snailfish specific genes.</title>
        <authorList>
            <person name="Kim W."/>
            <person name="Song I."/>
            <person name="Jeong J.-H."/>
            <person name="Kim D."/>
            <person name="Kim S."/>
            <person name="Ryu S."/>
            <person name="Song J.Y."/>
            <person name="Lee S.K."/>
        </authorList>
    </citation>
    <scope>NUCLEOTIDE SEQUENCE [LARGE SCALE GENOMIC DNA]</scope>
    <source>
        <tissue evidence="3">Muscle</tissue>
    </source>
</reference>
<feature type="compositionally biased region" description="Polar residues" evidence="1">
    <location>
        <begin position="104"/>
        <end position="114"/>
    </location>
</feature>
<feature type="compositionally biased region" description="Basic residues" evidence="1">
    <location>
        <begin position="115"/>
        <end position="124"/>
    </location>
</feature>
<dbReference type="OrthoDB" id="8983202at2759"/>
<proteinExistence type="predicted"/>